<keyword evidence="8" id="KW-0833">Ubl conjugation pathway</keyword>
<evidence type="ECO:0000256" key="7">
    <source>
        <dbReference type="ARBA" id="ARBA00022771"/>
    </source>
</evidence>
<dbReference type="SUPFAM" id="SSF57850">
    <property type="entry name" value="RING/U-box"/>
    <property type="match status" value="3"/>
</dbReference>
<evidence type="ECO:0000256" key="4">
    <source>
        <dbReference type="ARBA" id="ARBA00022679"/>
    </source>
</evidence>
<dbReference type="Gene3D" id="3.30.40.10">
    <property type="entry name" value="Zinc/RING finger domain, C3HC4 (zinc finger)"/>
    <property type="match status" value="1"/>
</dbReference>
<keyword evidence="5" id="KW-0479">Metal-binding</keyword>
<keyword evidence="6" id="KW-0677">Repeat</keyword>
<dbReference type="GO" id="GO:0008270">
    <property type="term" value="F:zinc ion binding"/>
    <property type="evidence" value="ECO:0007669"/>
    <property type="project" value="UniProtKB-KW"/>
</dbReference>
<evidence type="ECO:0000313" key="11">
    <source>
        <dbReference type="EMBL" id="PIA50523.1"/>
    </source>
</evidence>
<dbReference type="InterPro" id="IPR013083">
    <property type="entry name" value="Znf_RING/FYVE/PHD"/>
</dbReference>
<dbReference type="Pfam" id="PF01485">
    <property type="entry name" value="IBR"/>
    <property type="match status" value="1"/>
</dbReference>
<dbReference type="SMART" id="SM00647">
    <property type="entry name" value="IBR"/>
    <property type="match status" value="1"/>
</dbReference>
<gene>
    <name evidence="11" type="ORF">AQUCO_01300931v1</name>
</gene>
<dbReference type="EMBL" id="KZ305030">
    <property type="protein sequence ID" value="PIA50523.1"/>
    <property type="molecule type" value="Genomic_DNA"/>
</dbReference>
<dbReference type="InterPro" id="IPR002867">
    <property type="entry name" value="IBR_dom"/>
</dbReference>
<keyword evidence="7" id="KW-0863">Zinc-finger</keyword>
<accession>A0A2G5E445</accession>
<evidence type="ECO:0000256" key="8">
    <source>
        <dbReference type="ARBA" id="ARBA00022786"/>
    </source>
</evidence>
<proteinExistence type="predicted"/>
<dbReference type="Gene3D" id="1.20.120.1750">
    <property type="match status" value="1"/>
</dbReference>
<dbReference type="GO" id="GO:0061630">
    <property type="term" value="F:ubiquitin protein ligase activity"/>
    <property type="evidence" value="ECO:0007669"/>
    <property type="project" value="UniProtKB-EC"/>
</dbReference>
<dbReference type="InParanoid" id="A0A2G5E445"/>
<evidence type="ECO:0000256" key="3">
    <source>
        <dbReference type="ARBA" id="ARBA00012251"/>
    </source>
</evidence>
<keyword evidence="9" id="KW-0862">Zinc</keyword>
<reference evidence="11 12" key="1">
    <citation type="submission" date="2017-09" db="EMBL/GenBank/DDBJ databases">
        <title>WGS assembly of Aquilegia coerulea Goldsmith.</title>
        <authorList>
            <person name="Hodges S."/>
            <person name="Kramer E."/>
            <person name="Nordborg M."/>
            <person name="Tomkins J."/>
            <person name="Borevitz J."/>
            <person name="Derieg N."/>
            <person name="Yan J."/>
            <person name="Mihaltcheva S."/>
            <person name="Hayes R.D."/>
            <person name="Rokhsar D."/>
        </authorList>
    </citation>
    <scope>NUCLEOTIDE SEQUENCE [LARGE SCALE GENOMIC DNA]</scope>
    <source>
        <strain evidence="12">cv. Goldsmith</strain>
    </source>
</reference>
<dbReference type="EC" id="2.3.2.31" evidence="3"/>
<feature type="domain" description="RING-type" evidence="10">
    <location>
        <begin position="15"/>
        <end position="228"/>
    </location>
</feature>
<keyword evidence="4" id="KW-0808">Transferase</keyword>
<dbReference type="OrthoDB" id="10009520at2759"/>
<comment type="cofactor">
    <cofactor evidence="2">
        <name>Zn(2+)</name>
        <dbReference type="ChEBI" id="CHEBI:29105"/>
    </cofactor>
</comment>
<name>A0A2G5E445_AQUCA</name>
<comment type="catalytic activity">
    <reaction evidence="1">
        <text>[E2 ubiquitin-conjugating enzyme]-S-ubiquitinyl-L-cysteine + [acceptor protein]-L-lysine = [E2 ubiquitin-conjugating enzyme]-L-cysteine + [acceptor protein]-N(6)-ubiquitinyl-L-lysine.</text>
        <dbReference type="EC" id="2.3.2.31"/>
    </reaction>
</comment>
<dbReference type="PROSITE" id="PS51873">
    <property type="entry name" value="TRIAD"/>
    <property type="match status" value="1"/>
</dbReference>
<keyword evidence="12" id="KW-1185">Reference proteome</keyword>
<organism evidence="11 12">
    <name type="scientific">Aquilegia coerulea</name>
    <name type="common">Rocky mountain columbine</name>
    <dbReference type="NCBI Taxonomy" id="218851"/>
    <lineage>
        <taxon>Eukaryota</taxon>
        <taxon>Viridiplantae</taxon>
        <taxon>Streptophyta</taxon>
        <taxon>Embryophyta</taxon>
        <taxon>Tracheophyta</taxon>
        <taxon>Spermatophyta</taxon>
        <taxon>Magnoliopsida</taxon>
        <taxon>Ranunculales</taxon>
        <taxon>Ranunculaceae</taxon>
        <taxon>Thalictroideae</taxon>
        <taxon>Aquilegia</taxon>
    </lineage>
</organism>
<dbReference type="STRING" id="218851.A0A2G5E445"/>
<evidence type="ECO:0000256" key="6">
    <source>
        <dbReference type="ARBA" id="ARBA00022737"/>
    </source>
</evidence>
<protein>
    <recommendedName>
        <fullName evidence="3">RBR-type E3 ubiquitin transferase</fullName>
        <ecNumber evidence="3">2.3.2.31</ecNumber>
    </recommendedName>
</protein>
<evidence type="ECO:0000256" key="2">
    <source>
        <dbReference type="ARBA" id="ARBA00001947"/>
    </source>
</evidence>
<dbReference type="GO" id="GO:0016567">
    <property type="term" value="P:protein ubiquitination"/>
    <property type="evidence" value="ECO:0007669"/>
    <property type="project" value="InterPro"/>
</dbReference>
<evidence type="ECO:0000259" key="10">
    <source>
        <dbReference type="PROSITE" id="PS51873"/>
    </source>
</evidence>
<sequence>MNKNNSQKPGEREVSSFSCNICFNHDISSTKRFNNGGICKNHSFCVDCIEKHVQAKLELYDFGKIKCPGLSCKNLLDPLACRSFLSSKVFVRWCDVLCDSTLNQYQRSYCPFENCSTLIVNECGEHVSNAICPICKGLFCFNCGCRWHAGYGCNEARSTVAKRNDVLFCDLIKKTNWRCCPRCQYCVERISGCDIIECRCGIKFCYLCGKKYCTDCVEKHVQAKLEVYNLAKIKCQLFRFYFEVIEALVMPKREKYEKLASPHNIE</sequence>
<dbReference type="Proteomes" id="UP000230069">
    <property type="component" value="Unassembled WGS sequence"/>
</dbReference>
<evidence type="ECO:0000256" key="5">
    <source>
        <dbReference type="ARBA" id="ARBA00022723"/>
    </source>
</evidence>
<dbReference type="InterPro" id="IPR044066">
    <property type="entry name" value="TRIAD_supradom"/>
</dbReference>
<evidence type="ECO:0000313" key="12">
    <source>
        <dbReference type="Proteomes" id="UP000230069"/>
    </source>
</evidence>
<dbReference type="PANTHER" id="PTHR11685">
    <property type="entry name" value="RBR FAMILY RING FINGER AND IBR DOMAIN-CONTAINING"/>
    <property type="match status" value="1"/>
</dbReference>
<dbReference type="AlphaFoldDB" id="A0A2G5E445"/>
<evidence type="ECO:0000256" key="1">
    <source>
        <dbReference type="ARBA" id="ARBA00001798"/>
    </source>
</evidence>
<dbReference type="InterPro" id="IPR031127">
    <property type="entry name" value="E3_UB_ligase_RBR"/>
</dbReference>
<evidence type="ECO:0000256" key="9">
    <source>
        <dbReference type="ARBA" id="ARBA00022833"/>
    </source>
</evidence>